<dbReference type="GO" id="GO:0032259">
    <property type="term" value="P:methylation"/>
    <property type="evidence" value="ECO:0007669"/>
    <property type="project" value="UniProtKB-KW"/>
</dbReference>
<dbReference type="GO" id="GO:0008168">
    <property type="term" value="F:methyltransferase activity"/>
    <property type="evidence" value="ECO:0007669"/>
    <property type="project" value="UniProtKB-KW"/>
</dbReference>
<keyword evidence="3" id="KW-1185">Reference proteome</keyword>
<keyword evidence="2" id="KW-0489">Methyltransferase</keyword>
<dbReference type="CDD" id="cd02440">
    <property type="entry name" value="AdoMet_MTases"/>
    <property type="match status" value="1"/>
</dbReference>
<name>A0ABW2FI64_9BACL</name>
<proteinExistence type="predicted"/>
<keyword evidence="2" id="KW-0808">Transferase</keyword>
<dbReference type="EMBL" id="JBHTAI010000026">
    <property type="protein sequence ID" value="MFC7152838.1"/>
    <property type="molecule type" value="Genomic_DNA"/>
</dbReference>
<dbReference type="EC" id="2.1.1.-" evidence="2"/>
<dbReference type="InterPro" id="IPR029063">
    <property type="entry name" value="SAM-dependent_MTases_sf"/>
</dbReference>
<sequence length="251" mass="28515">MDIALEEGLTINKGSWDAAAERFFGRTALPDYGPHAPSEEQLKLFGEIAGKKALEVGCGSGHSILYMLNRGIEEIWGIDLSSVQIQTAQRVCGLNEKVKLIESAMEQNPGIPLNYFDVVYSIYALGWTLELQKTFYHIHSYLKPGGTFIFSWEHPIHSRVIQDNGIVKFHASYHEEKPSLHEAWKPLPAVFFHRKLSTYINGLIEAGFVIDKVFEEISIDRDTKNENSWYSSIKAELFPATFIIKCTKRFD</sequence>
<comment type="caution">
    <text evidence="2">The sequence shown here is derived from an EMBL/GenBank/DDBJ whole genome shotgun (WGS) entry which is preliminary data.</text>
</comment>
<dbReference type="Proteomes" id="UP001596378">
    <property type="component" value="Unassembled WGS sequence"/>
</dbReference>
<protein>
    <submittedName>
        <fullName evidence="2">Class I SAM-dependent methyltransferase</fullName>
        <ecNumber evidence="2">2.1.1.-</ecNumber>
    </submittedName>
</protein>
<gene>
    <name evidence="2" type="ORF">ACFQMJ_30235</name>
</gene>
<reference evidence="3" key="1">
    <citation type="journal article" date="2019" name="Int. J. Syst. Evol. Microbiol.">
        <title>The Global Catalogue of Microorganisms (GCM) 10K type strain sequencing project: providing services to taxonomists for standard genome sequencing and annotation.</title>
        <authorList>
            <consortium name="The Broad Institute Genomics Platform"/>
            <consortium name="The Broad Institute Genome Sequencing Center for Infectious Disease"/>
            <person name="Wu L."/>
            <person name="Ma J."/>
        </authorList>
    </citation>
    <scope>NUCLEOTIDE SEQUENCE [LARGE SCALE GENOMIC DNA]</scope>
    <source>
        <strain evidence="3">KCTC 12907</strain>
    </source>
</reference>
<organism evidence="2 3">
    <name type="scientific">Cohnella cellulosilytica</name>
    <dbReference type="NCBI Taxonomy" id="986710"/>
    <lineage>
        <taxon>Bacteria</taxon>
        <taxon>Bacillati</taxon>
        <taxon>Bacillota</taxon>
        <taxon>Bacilli</taxon>
        <taxon>Bacillales</taxon>
        <taxon>Paenibacillaceae</taxon>
        <taxon>Cohnella</taxon>
    </lineage>
</organism>
<accession>A0ABW2FI64</accession>
<dbReference type="Pfam" id="PF08241">
    <property type="entry name" value="Methyltransf_11"/>
    <property type="match status" value="1"/>
</dbReference>
<dbReference type="PANTHER" id="PTHR43861">
    <property type="entry name" value="TRANS-ACONITATE 2-METHYLTRANSFERASE-RELATED"/>
    <property type="match status" value="1"/>
</dbReference>
<dbReference type="PANTHER" id="PTHR43861:SF1">
    <property type="entry name" value="TRANS-ACONITATE 2-METHYLTRANSFERASE"/>
    <property type="match status" value="1"/>
</dbReference>
<dbReference type="Gene3D" id="3.40.50.150">
    <property type="entry name" value="Vaccinia Virus protein VP39"/>
    <property type="match status" value="1"/>
</dbReference>
<evidence type="ECO:0000313" key="3">
    <source>
        <dbReference type="Proteomes" id="UP001596378"/>
    </source>
</evidence>
<evidence type="ECO:0000259" key="1">
    <source>
        <dbReference type="Pfam" id="PF08241"/>
    </source>
</evidence>
<dbReference type="InterPro" id="IPR013216">
    <property type="entry name" value="Methyltransf_11"/>
</dbReference>
<dbReference type="SUPFAM" id="SSF53335">
    <property type="entry name" value="S-adenosyl-L-methionine-dependent methyltransferases"/>
    <property type="match status" value="1"/>
</dbReference>
<feature type="domain" description="Methyltransferase type 11" evidence="1">
    <location>
        <begin position="54"/>
        <end position="150"/>
    </location>
</feature>
<dbReference type="RefSeq" id="WP_378050973.1">
    <property type="nucleotide sequence ID" value="NZ_JBHMDN010000031.1"/>
</dbReference>
<evidence type="ECO:0000313" key="2">
    <source>
        <dbReference type="EMBL" id="MFC7152838.1"/>
    </source>
</evidence>